<evidence type="ECO:0000256" key="2">
    <source>
        <dbReference type="ARBA" id="ARBA00012682"/>
    </source>
</evidence>
<keyword evidence="4 5" id="KW-0560">Oxidoreductase</keyword>
<evidence type="ECO:0000313" key="9">
    <source>
        <dbReference type="Proteomes" id="UP000076078"/>
    </source>
</evidence>
<dbReference type="Proteomes" id="UP000076078">
    <property type="component" value="Unassembled WGS sequence"/>
</dbReference>
<dbReference type="Gene3D" id="3.55.40.20">
    <property type="entry name" value="Iron/manganese superoxide dismutase, C-terminal domain"/>
    <property type="match status" value="1"/>
</dbReference>
<dbReference type="GO" id="GO:0046872">
    <property type="term" value="F:metal ion binding"/>
    <property type="evidence" value="ECO:0007669"/>
    <property type="project" value="UniProtKB-KW"/>
</dbReference>
<protein>
    <recommendedName>
        <fullName evidence="2 5">Superoxide dismutase</fullName>
        <ecNumber evidence="2 5">1.15.1.1</ecNumber>
    </recommendedName>
</protein>
<dbReference type="OrthoDB" id="239262at2759"/>
<sequence>MIPRLLNSSKCSLVIKNTIERIQIRGIYTIPDVPYSKRGIENFLSAKSIQQHLQHHKTDVEKANNLVLRTPWEHTTINQAISQSFSNKEDAQFFNAVSSHFNHSFFWRSITDSPNEITAHMLKAIEIDFGSFKIFQQRFSQNASALNGQGYTWLVFHDKTLKIINTFDSGSPLELRNCYPLLCLDLFEHSYLLDYDNNKNKYIANFWNVINWEFVESKFLNALIYDREYKLKIEDLVMKQATREEINEIKKGQEEK</sequence>
<evidence type="ECO:0000256" key="5">
    <source>
        <dbReference type="RuleBase" id="RU000414"/>
    </source>
</evidence>
<dbReference type="OMA" id="FDHGTCP"/>
<organism evidence="8 9">
    <name type="scientific">Tieghemostelium lacteum</name>
    <name type="common">Slime mold</name>
    <name type="synonym">Dictyostelium lacteum</name>
    <dbReference type="NCBI Taxonomy" id="361077"/>
    <lineage>
        <taxon>Eukaryota</taxon>
        <taxon>Amoebozoa</taxon>
        <taxon>Evosea</taxon>
        <taxon>Eumycetozoa</taxon>
        <taxon>Dictyostelia</taxon>
        <taxon>Dictyosteliales</taxon>
        <taxon>Raperosteliaceae</taxon>
        <taxon>Tieghemostelium</taxon>
    </lineage>
</organism>
<feature type="domain" description="Manganese/iron superoxide dismutase C-terminal" evidence="7">
    <location>
        <begin position="119"/>
        <end position="217"/>
    </location>
</feature>
<dbReference type="Pfam" id="PF02777">
    <property type="entry name" value="Sod_Fe_C"/>
    <property type="match status" value="1"/>
</dbReference>
<evidence type="ECO:0000259" key="6">
    <source>
        <dbReference type="Pfam" id="PF00081"/>
    </source>
</evidence>
<dbReference type="InterPro" id="IPR001189">
    <property type="entry name" value="Mn/Fe_SOD"/>
</dbReference>
<evidence type="ECO:0000256" key="1">
    <source>
        <dbReference type="ARBA" id="ARBA00008714"/>
    </source>
</evidence>
<dbReference type="InParanoid" id="A0A151Z4K7"/>
<dbReference type="PRINTS" id="PR01703">
    <property type="entry name" value="MNSODISMTASE"/>
</dbReference>
<gene>
    <name evidence="8" type="ORF">DLAC_10695</name>
</gene>
<accession>A0A151Z4K7</accession>
<evidence type="ECO:0000259" key="7">
    <source>
        <dbReference type="Pfam" id="PF02777"/>
    </source>
</evidence>
<reference evidence="8 9" key="1">
    <citation type="submission" date="2015-12" db="EMBL/GenBank/DDBJ databases">
        <title>Dictyostelia acquired genes for synthesis and detection of signals that induce cell-type specialization by lateral gene transfer from prokaryotes.</title>
        <authorList>
            <person name="Gloeckner G."/>
            <person name="Schaap P."/>
        </authorList>
    </citation>
    <scope>NUCLEOTIDE SEQUENCE [LARGE SCALE GENOMIC DNA]</scope>
    <source>
        <strain evidence="8 9">TK</strain>
    </source>
</reference>
<dbReference type="Gene3D" id="1.10.287.990">
    <property type="entry name" value="Fe,Mn superoxide dismutase (SOD) domain"/>
    <property type="match status" value="1"/>
</dbReference>
<proteinExistence type="inferred from homology"/>
<feature type="domain" description="Manganese/iron superoxide dismutase N-terminal" evidence="6">
    <location>
        <begin position="28"/>
        <end position="110"/>
    </location>
</feature>
<name>A0A151Z4K7_TIELA</name>
<evidence type="ECO:0000256" key="3">
    <source>
        <dbReference type="ARBA" id="ARBA00022723"/>
    </source>
</evidence>
<comment type="function">
    <text evidence="5">Destroys radicals which are normally produced within the cells and which are toxic to biological systems.</text>
</comment>
<dbReference type="InterPro" id="IPR036324">
    <property type="entry name" value="Mn/Fe_SOD_N_sf"/>
</dbReference>
<evidence type="ECO:0000256" key="4">
    <source>
        <dbReference type="ARBA" id="ARBA00023002"/>
    </source>
</evidence>
<dbReference type="SUPFAM" id="SSF54719">
    <property type="entry name" value="Fe,Mn superoxide dismutase (SOD), C-terminal domain"/>
    <property type="match status" value="1"/>
</dbReference>
<comment type="caution">
    <text evidence="8">The sequence shown here is derived from an EMBL/GenBank/DDBJ whole genome shotgun (WGS) entry which is preliminary data.</text>
</comment>
<dbReference type="EC" id="1.15.1.1" evidence="2 5"/>
<dbReference type="PANTHER" id="PTHR42769">
    <property type="entry name" value="SUPEROXIDE DISMUTASE"/>
    <property type="match status" value="1"/>
</dbReference>
<dbReference type="EMBL" id="LODT01000047">
    <property type="protein sequence ID" value="KYQ88886.1"/>
    <property type="molecule type" value="Genomic_DNA"/>
</dbReference>
<keyword evidence="9" id="KW-1185">Reference proteome</keyword>
<dbReference type="Pfam" id="PF00081">
    <property type="entry name" value="Sod_Fe_N"/>
    <property type="match status" value="1"/>
</dbReference>
<dbReference type="AlphaFoldDB" id="A0A151Z4K7"/>
<dbReference type="STRING" id="361077.A0A151Z4K7"/>
<dbReference type="InterPro" id="IPR019832">
    <property type="entry name" value="Mn/Fe_SOD_C"/>
</dbReference>
<dbReference type="PANTHER" id="PTHR42769:SF3">
    <property type="entry name" value="SUPEROXIDE DISMUTASE [FE] 2, CHLOROPLASTIC"/>
    <property type="match status" value="1"/>
</dbReference>
<dbReference type="SUPFAM" id="SSF46609">
    <property type="entry name" value="Fe,Mn superoxide dismutase (SOD), N-terminal domain"/>
    <property type="match status" value="1"/>
</dbReference>
<evidence type="ECO:0000313" key="8">
    <source>
        <dbReference type="EMBL" id="KYQ88886.1"/>
    </source>
</evidence>
<dbReference type="InterPro" id="IPR036314">
    <property type="entry name" value="SOD_C_sf"/>
</dbReference>
<comment type="similarity">
    <text evidence="1 5">Belongs to the iron/manganese superoxide dismutase family.</text>
</comment>
<dbReference type="InterPro" id="IPR019831">
    <property type="entry name" value="Mn/Fe_SOD_N"/>
</dbReference>
<keyword evidence="3 5" id="KW-0479">Metal-binding</keyword>
<dbReference type="GO" id="GO:0004784">
    <property type="term" value="F:superoxide dismutase activity"/>
    <property type="evidence" value="ECO:0007669"/>
    <property type="project" value="UniProtKB-EC"/>
</dbReference>
<comment type="catalytic activity">
    <reaction evidence="5">
        <text>2 superoxide + 2 H(+) = H2O2 + O2</text>
        <dbReference type="Rhea" id="RHEA:20696"/>
        <dbReference type="ChEBI" id="CHEBI:15378"/>
        <dbReference type="ChEBI" id="CHEBI:15379"/>
        <dbReference type="ChEBI" id="CHEBI:16240"/>
        <dbReference type="ChEBI" id="CHEBI:18421"/>
        <dbReference type="EC" id="1.15.1.1"/>
    </reaction>
</comment>